<comment type="pathway">
    <text evidence="4">Protein modification; protein ubiquitination.</text>
</comment>
<dbReference type="Gene3D" id="3.30.70.330">
    <property type="match status" value="1"/>
</dbReference>
<keyword evidence="15 26" id="KW-0694">RNA-binding</keyword>
<evidence type="ECO:0000256" key="6">
    <source>
        <dbReference type="ARBA" id="ARBA00022481"/>
    </source>
</evidence>
<dbReference type="SUPFAM" id="SSF57850">
    <property type="entry name" value="RING/U-box"/>
    <property type="match status" value="1"/>
</dbReference>
<evidence type="ECO:0000256" key="16">
    <source>
        <dbReference type="ARBA" id="ARBA00023054"/>
    </source>
</evidence>
<feature type="compositionally biased region" description="Low complexity" evidence="27">
    <location>
        <begin position="807"/>
        <end position="831"/>
    </location>
</feature>
<evidence type="ECO:0000259" key="28">
    <source>
        <dbReference type="PROSITE" id="PS50089"/>
    </source>
</evidence>
<evidence type="ECO:0000256" key="22">
    <source>
        <dbReference type="ARBA" id="ARBA00077837"/>
    </source>
</evidence>
<evidence type="ECO:0000256" key="4">
    <source>
        <dbReference type="ARBA" id="ARBA00004906"/>
    </source>
</evidence>
<dbReference type="PROSITE" id="PS50089">
    <property type="entry name" value="ZF_RING_2"/>
    <property type="match status" value="1"/>
</dbReference>
<dbReference type="Pfam" id="PF00076">
    <property type="entry name" value="RRM_1"/>
    <property type="match status" value="1"/>
</dbReference>
<feature type="region of interest" description="Disordered" evidence="27">
    <location>
        <begin position="850"/>
        <end position="891"/>
    </location>
</feature>
<evidence type="ECO:0000256" key="5">
    <source>
        <dbReference type="ARBA" id="ARBA00012483"/>
    </source>
</evidence>
<dbReference type="InterPro" id="IPR039515">
    <property type="entry name" value="NOT4_mRING-HC-C4C4"/>
</dbReference>
<evidence type="ECO:0000256" key="10">
    <source>
        <dbReference type="ARBA" id="ARBA00022723"/>
    </source>
</evidence>
<evidence type="ECO:0000256" key="27">
    <source>
        <dbReference type="SAM" id="MobiDB-lite"/>
    </source>
</evidence>
<dbReference type="FunFam" id="3.30.40.10:FF:000006">
    <property type="entry name" value="CCR4-NOT transcription complex subunit 4"/>
    <property type="match status" value="1"/>
</dbReference>
<feature type="domain" description="RRM" evidence="29">
    <location>
        <begin position="101"/>
        <end position="185"/>
    </location>
</feature>
<sequence>LCDFQCPLCMELLEIDDIDFYPCKCEYQICRFCWHRLRTDENGLCPACRQPYPENPVNFKPLSASDLLKIKSEKKQKQQQQRLKICESRKHLSAYRVLQKNLVYVVGLSTRVADPEILKRPEYFGKYGRILKVAVGSFASSNGPQSASCTAYVTYAKYEDALRAIQSVNNAQLDGRIVKASLGTTKYCSSFLRSQPCHKPECMYLHDVADNEVSFTKDDMHLGKHAEYEKKLIETTLLKDKANQKDTNRPCLIANNRQKHSQSKSAERSTSLSTHVSSGGGAGSTDKTPAVNITQQQQQQNTTSSSSSSLSSNCNSRRANRSGSRPPNDVITSREKTNRTPNNEMTKNKSVESNLNNHHQYRHHHSREASGGSDENSKPVINNIKRTKDDATTRTKSTAIGSHCHNRNHSGGDNSINENMSVSSCDDDDTSQQQQQQRVCSKSESSKAQKQHQKQHHSPTSNTLRSRLVQWTSPERALPNDTTRHSSCENIEKSKQIIKEEQTSLSCTELRSDGAEVDESLSNSSKSNRKQSDDSTKSLSCQKVSGTSVASTDNANQSNDANKCVSIIFAYLLRIISVSIMCTFGLFQNRHRFIADISSKLGGGCYYLMVAIAGFDPFSESAKGLADLLEEEKSHQPTLQKSSASMPSSMMCLGVGMQQCGGWPSVAALNGYSNGAAYVTTTSIPSSTSPQCNVLSRLSAIQLPNAAYYPGGVVTTSSTNNTPTPTAVGAGACSDYFNSMPMAGMNMAAMMSMGALNAVSMPSNTTVNMSSSNMLTTTNAAGQCDLQQQQAKTNLLSSSNSLSFYLPSQQQQQAQQLQNQSHLHSSSSYTSNGSNPAVSKCLSQLSQLLSRRPYSDPPPGLSSNGTYQAYSNGAYQASPSPATNTYSAVPFVTQPSNNNTAIPPPSNVAAAPSIDSAQLSEWQQGLKALLPNVNVRFVSELNAAGYPSTKSLTSATLHQQSQSPGTPQHQQQLHSNRSVAAMIAYANGNNGNQSSSPSQIPMNPLSNQAQSQLNSMLSTSAAMNASPTTSQSSSSVSYAHHQPVVPQWMPPPPGFSHISKR</sequence>
<feature type="compositionally biased region" description="Polar residues" evidence="27">
    <location>
        <begin position="1000"/>
        <end position="1011"/>
    </location>
</feature>
<reference evidence="30" key="1">
    <citation type="submission" date="2016-04" db="UniProtKB">
        <authorList>
            <consortium name="WormBaseParasite"/>
        </authorList>
    </citation>
    <scope>IDENTIFICATION</scope>
</reference>
<feature type="region of interest" description="Disordered" evidence="27">
    <location>
        <begin position="953"/>
        <end position="975"/>
    </location>
</feature>
<feature type="region of interest" description="Disordered" evidence="27">
    <location>
        <begin position="807"/>
        <end position="838"/>
    </location>
</feature>
<feature type="region of interest" description="Disordered" evidence="27">
    <location>
        <begin position="247"/>
        <end position="493"/>
    </location>
</feature>
<evidence type="ECO:0000256" key="13">
    <source>
        <dbReference type="ARBA" id="ARBA00022833"/>
    </source>
</evidence>
<dbReference type="PANTHER" id="PTHR12603:SF0">
    <property type="entry name" value="CCR4-NOT TRANSCRIPTION COMPLEX SUBUNIT 4"/>
    <property type="match status" value="1"/>
</dbReference>
<keyword evidence="14" id="KW-0832">Ubl conjugation</keyword>
<dbReference type="GO" id="GO:0008270">
    <property type="term" value="F:zinc ion binding"/>
    <property type="evidence" value="ECO:0007669"/>
    <property type="project" value="UniProtKB-KW"/>
</dbReference>
<dbReference type="GO" id="GO:0016567">
    <property type="term" value="P:protein ubiquitination"/>
    <property type="evidence" value="ECO:0007669"/>
    <property type="project" value="TreeGrafter"/>
</dbReference>
<keyword evidence="7" id="KW-0963">Cytoplasm</keyword>
<dbReference type="SUPFAM" id="SSF54928">
    <property type="entry name" value="RNA-binding domain, RBD"/>
    <property type="match status" value="1"/>
</dbReference>
<dbReference type="GO" id="GO:0061630">
    <property type="term" value="F:ubiquitin protein ligase activity"/>
    <property type="evidence" value="ECO:0007669"/>
    <property type="project" value="UniProtKB-EC"/>
</dbReference>
<feature type="region of interest" description="Disordered" evidence="27">
    <location>
        <begin position="987"/>
        <end position="1011"/>
    </location>
</feature>
<evidence type="ECO:0000313" key="30">
    <source>
        <dbReference type="WBParaSite" id="ASIM_0001308201-mRNA-1"/>
    </source>
</evidence>
<feature type="compositionally biased region" description="Polar residues" evidence="27">
    <location>
        <begin position="861"/>
        <end position="891"/>
    </location>
</feature>
<feature type="compositionally biased region" description="Low complexity" evidence="27">
    <location>
        <begin position="987"/>
        <end position="999"/>
    </location>
</feature>
<dbReference type="GO" id="GO:0030014">
    <property type="term" value="C:CCR4-NOT complex"/>
    <property type="evidence" value="ECO:0007669"/>
    <property type="project" value="InterPro"/>
</dbReference>
<protein>
    <recommendedName>
        <fullName evidence="20">CCR4-NOT transcription complex subunit 4</fullName>
        <ecNumber evidence="5">2.3.2.27</ecNumber>
    </recommendedName>
    <alternativeName>
        <fullName evidence="23">CCR4-associated factor 4</fullName>
    </alternativeName>
    <alternativeName>
        <fullName evidence="24">E3 ubiquitin-protein ligase CNOT4</fullName>
    </alternativeName>
    <alternativeName>
        <fullName evidence="21">Potential transcriptional repressor NOT4Hp</fullName>
    </alternativeName>
    <alternativeName>
        <fullName evidence="22">RING-type E3 ubiquitin transferase CNOT4</fullName>
    </alternativeName>
</protein>
<evidence type="ECO:0000256" key="18">
    <source>
        <dbReference type="ARBA" id="ARBA00057081"/>
    </source>
</evidence>
<evidence type="ECO:0000256" key="11">
    <source>
        <dbReference type="ARBA" id="ARBA00022771"/>
    </source>
</evidence>
<organism evidence="30">
    <name type="scientific">Anisakis simplex</name>
    <name type="common">Herring worm</name>
    <dbReference type="NCBI Taxonomy" id="6269"/>
    <lineage>
        <taxon>Eukaryota</taxon>
        <taxon>Metazoa</taxon>
        <taxon>Ecdysozoa</taxon>
        <taxon>Nematoda</taxon>
        <taxon>Chromadorea</taxon>
        <taxon>Rhabditida</taxon>
        <taxon>Spirurina</taxon>
        <taxon>Ascaridomorpha</taxon>
        <taxon>Ascaridoidea</taxon>
        <taxon>Anisakidae</taxon>
        <taxon>Anisakis</taxon>
        <taxon>Anisakis simplex complex</taxon>
    </lineage>
</organism>
<keyword evidence="11 25" id="KW-0863">Zinc-finger</keyword>
<evidence type="ECO:0000256" key="9">
    <source>
        <dbReference type="ARBA" id="ARBA00022679"/>
    </source>
</evidence>
<evidence type="ECO:0000256" key="14">
    <source>
        <dbReference type="ARBA" id="ARBA00022843"/>
    </source>
</evidence>
<evidence type="ECO:0000256" key="20">
    <source>
        <dbReference type="ARBA" id="ARBA00071435"/>
    </source>
</evidence>
<feature type="compositionally biased region" description="Low complexity" evidence="27">
    <location>
        <begin position="294"/>
        <end position="325"/>
    </location>
</feature>
<evidence type="ECO:0000256" key="17">
    <source>
        <dbReference type="ARBA" id="ARBA00023242"/>
    </source>
</evidence>
<evidence type="ECO:0000256" key="24">
    <source>
        <dbReference type="ARBA" id="ARBA00083942"/>
    </source>
</evidence>
<dbReference type="GO" id="GO:0005634">
    <property type="term" value="C:nucleus"/>
    <property type="evidence" value="ECO:0007669"/>
    <property type="project" value="UniProtKB-SubCell"/>
</dbReference>
<keyword evidence="9" id="KW-0808">Transferase</keyword>
<keyword evidence="8" id="KW-0597">Phosphoprotein</keyword>
<dbReference type="InterPro" id="IPR001841">
    <property type="entry name" value="Znf_RING"/>
</dbReference>
<feature type="domain" description="RING-type" evidence="28">
    <location>
        <begin position="6"/>
        <end position="49"/>
    </location>
</feature>
<dbReference type="CDD" id="cd16618">
    <property type="entry name" value="mRING-HC-C4C4_CNOT4"/>
    <property type="match status" value="1"/>
</dbReference>
<comment type="subunit">
    <text evidence="19">Interacts with CNOT1 via its C-terminus but does not stably associate with the CCR4-NOT complex. Interacts (via RING domain) with UBE2D2. Interacts with ABCE1, PINK1 and PELO.</text>
</comment>
<keyword evidence="17" id="KW-0539">Nucleus</keyword>
<dbReference type="InterPro" id="IPR039780">
    <property type="entry name" value="Mot2"/>
</dbReference>
<feature type="compositionally biased region" description="Polar residues" evidence="27">
    <location>
        <begin position="268"/>
        <end position="277"/>
    </location>
</feature>
<feature type="compositionally biased region" description="Low complexity" evidence="27">
    <location>
        <begin position="431"/>
        <end position="448"/>
    </location>
</feature>
<dbReference type="FunFam" id="3.30.70.330:FF:000044">
    <property type="entry name" value="Putative ccr4-not transcription complex subunit 4"/>
    <property type="match status" value="1"/>
</dbReference>
<evidence type="ECO:0000256" key="26">
    <source>
        <dbReference type="PROSITE-ProRule" id="PRU00176"/>
    </source>
</evidence>
<dbReference type="PROSITE" id="PS50102">
    <property type="entry name" value="RRM"/>
    <property type="match status" value="1"/>
</dbReference>
<dbReference type="InterPro" id="IPR013083">
    <property type="entry name" value="Znf_RING/FYVE/PHD"/>
</dbReference>
<comment type="subcellular location">
    <subcellularLocation>
        <location evidence="3">Cytoplasm</location>
    </subcellularLocation>
    <subcellularLocation>
        <location evidence="2">Nucleus</location>
    </subcellularLocation>
</comment>
<comment type="catalytic activity">
    <reaction evidence="1">
        <text>S-ubiquitinyl-[E2 ubiquitin-conjugating enzyme]-L-cysteine + [acceptor protein]-L-lysine = [E2 ubiquitin-conjugating enzyme]-L-cysteine + N(6)-ubiquitinyl-[acceptor protein]-L-lysine.</text>
        <dbReference type="EC" id="2.3.2.27"/>
    </reaction>
</comment>
<accession>A0A158PNX3</accession>
<dbReference type="Gene3D" id="3.30.40.10">
    <property type="entry name" value="Zinc/RING finger domain, C3HC4 (zinc finger)"/>
    <property type="match status" value="1"/>
</dbReference>
<keyword evidence="16" id="KW-0175">Coiled coil</keyword>
<evidence type="ECO:0000256" key="15">
    <source>
        <dbReference type="ARBA" id="ARBA00022884"/>
    </source>
</evidence>
<dbReference type="EC" id="2.3.2.27" evidence="5"/>
<dbReference type="GO" id="GO:0005829">
    <property type="term" value="C:cytosol"/>
    <property type="evidence" value="ECO:0007669"/>
    <property type="project" value="UniProtKB-ARBA"/>
</dbReference>
<dbReference type="InterPro" id="IPR035979">
    <property type="entry name" value="RBD_domain_sf"/>
</dbReference>
<evidence type="ECO:0000256" key="12">
    <source>
        <dbReference type="ARBA" id="ARBA00022786"/>
    </source>
</evidence>
<feature type="compositionally biased region" description="Polar residues" evidence="27">
    <location>
        <begin position="409"/>
        <end position="420"/>
    </location>
</feature>
<evidence type="ECO:0000256" key="1">
    <source>
        <dbReference type="ARBA" id="ARBA00000900"/>
    </source>
</evidence>
<dbReference type="InterPro" id="IPR000504">
    <property type="entry name" value="RRM_dom"/>
</dbReference>
<evidence type="ECO:0000256" key="23">
    <source>
        <dbReference type="ARBA" id="ARBA00083547"/>
    </source>
</evidence>
<keyword evidence="10" id="KW-0479">Metal-binding</keyword>
<dbReference type="PANTHER" id="PTHR12603">
    <property type="entry name" value="CCR4-NOT TRANSCRIPTION COMPLEX RELATED"/>
    <property type="match status" value="1"/>
</dbReference>
<evidence type="ECO:0000256" key="7">
    <source>
        <dbReference type="ARBA" id="ARBA00022490"/>
    </source>
</evidence>
<dbReference type="AlphaFoldDB" id="A0A158PNX3"/>
<keyword evidence="6" id="KW-0488">Methylation</keyword>
<evidence type="ECO:0000259" key="29">
    <source>
        <dbReference type="PROSITE" id="PS50102"/>
    </source>
</evidence>
<dbReference type="InterPro" id="IPR003954">
    <property type="entry name" value="RRM_euk-type"/>
</dbReference>
<feature type="compositionally biased region" description="Polar residues" evidence="27">
    <location>
        <begin position="459"/>
        <end position="473"/>
    </location>
</feature>
<keyword evidence="12" id="KW-0833">Ubl conjugation pathway</keyword>
<evidence type="ECO:0000256" key="19">
    <source>
        <dbReference type="ARBA" id="ARBA00062432"/>
    </source>
</evidence>
<proteinExistence type="predicted"/>
<dbReference type="GO" id="GO:0003723">
    <property type="term" value="F:RNA binding"/>
    <property type="evidence" value="ECO:0007669"/>
    <property type="project" value="UniProtKB-UniRule"/>
</dbReference>
<dbReference type="CDD" id="cd12438">
    <property type="entry name" value="RRM_CNOT4"/>
    <property type="match status" value="1"/>
</dbReference>
<keyword evidence="13" id="KW-0862">Zinc</keyword>
<feature type="compositionally biased region" description="Basic and acidic residues" evidence="27">
    <location>
        <begin position="482"/>
        <end position="493"/>
    </location>
</feature>
<comment type="function">
    <text evidence="18">Has E3 ubiquitin ligase activity, promoting ubiquitination and degradation of target proteins. Involved in activation of the JAK/STAT pathway. Catalyzes ubiquitination of methylated RBM15. Plays a role in quality control of translation of mitochondrial outer membrane-localized mRNA. As part of the PINK1-regulated signaling, upon mitochondria damage, ubiquitinates ABCE1 and thereby recruits autophagy receptors to the mitochondrial outer membrane to initiate mitophagy.</text>
</comment>
<evidence type="ECO:0000256" key="2">
    <source>
        <dbReference type="ARBA" id="ARBA00004123"/>
    </source>
</evidence>
<dbReference type="WBParaSite" id="ASIM_0001308201-mRNA-1">
    <property type="protein sequence ID" value="ASIM_0001308201-mRNA-1"/>
    <property type="gene ID" value="ASIM_0001308201"/>
</dbReference>
<dbReference type="SMART" id="SM00361">
    <property type="entry name" value="RRM_1"/>
    <property type="match status" value="1"/>
</dbReference>
<dbReference type="Pfam" id="PF14570">
    <property type="entry name" value="zf-RING_4"/>
    <property type="match status" value="1"/>
</dbReference>
<evidence type="ECO:0000256" key="8">
    <source>
        <dbReference type="ARBA" id="ARBA00022553"/>
    </source>
</evidence>
<evidence type="ECO:0000256" key="25">
    <source>
        <dbReference type="PROSITE-ProRule" id="PRU00175"/>
    </source>
</evidence>
<dbReference type="InterPro" id="IPR034261">
    <property type="entry name" value="CNOT4_RRM"/>
</dbReference>
<name>A0A158PNX3_ANISI</name>
<feature type="region of interest" description="Disordered" evidence="27">
    <location>
        <begin position="516"/>
        <end position="539"/>
    </location>
</feature>
<dbReference type="InterPro" id="IPR012677">
    <property type="entry name" value="Nucleotide-bd_a/b_plait_sf"/>
</dbReference>
<evidence type="ECO:0000256" key="21">
    <source>
        <dbReference type="ARBA" id="ARBA00075062"/>
    </source>
</evidence>
<evidence type="ECO:0000256" key="3">
    <source>
        <dbReference type="ARBA" id="ARBA00004496"/>
    </source>
</evidence>